<dbReference type="AlphaFoldDB" id="A0A0W0YYV2"/>
<dbReference type="SUPFAM" id="SSF103515">
    <property type="entry name" value="Autotransporter"/>
    <property type="match status" value="1"/>
</dbReference>
<evidence type="ECO:0000313" key="3">
    <source>
        <dbReference type="Proteomes" id="UP000054877"/>
    </source>
</evidence>
<dbReference type="RefSeq" id="WP_058483838.1">
    <property type="nucleotide sequence ID" value="NZ_CAAAII010000008.1"/>
</dbReference>
<protein>
    <recommendedName>
        <fullName evidence="4">Autotransporter domain-containing protein</fullName>
    </recommendedName>
</protein>
<evidence type="ECO:0008006" key="4">
    <source>
        <dbReference type="Google" id="ProtNLM"/>
    </source>
</evidence>
<feature type="signal peptide" evidence="1">
    <location>
        <begin position="1"/>
        <end position="21"/>
    </location>
</feature>
<evidence type="ECO:0000256" key="1">
    <source>
        <dbReference type="SAM" id="SignalP"/>
    </source>
</evidence>
<dbReference type="EMBL" id="LNYX01000030">
    <property type="protein sequence ID" value="KTD62068.1"/>
    <property type="molecule type" value="Genomic_DNA"/>
</dbReference>
<name>A0A0W0YYV2_LEGSP</name>
<accession>A0A0W0YYV2</accession>
<dbReference type="OrthoDB" id="5644038at2"/>
<evidence type="ECO:0000313" key="2">
    <source>
        <dbReference type="EMBL" id="KTD62068.1"/>
    </source>
</evidence>
<dbReference type="Proteomes" id="UP000054877">
    <property type="component" value="Unassembled WGS sequence"/>
</dbReference>
<reference evidence="2 3" key="1">
    <citation type="submission" date="2015-11" db="EMBL/GenBank/DDBJ databases">
        <title>Genomic analysis of 38 Legionella species identifies large and diverse effector repertoires.</title>
        <authorList>
            <person name="Burstein D."/>
            <person name="Amaro F."/>
            <person name="Zusman T."/>
            <person name="Lifshitz Z."/>
            <person name="Cohen O."/>
            <person name="Gilbert J.A."/>
            <person name="Pupko T."/>
            <person name="Shuman H.A."/>
            <person name="Segal G."/>
        </authorList>
    </citation>
    <scope>NUCLEOTIDE SEQUENCE [LARGE SCALE GENOMIC DNA]</scope>
    <source>
        <strain evidence="2 3">Mt.St.Helens-9</strain>
    </source>
</reference>
<feature type="chain" id="PRO_5006918098" description="Autotransporter domain-containing protein" evidence="1">
    <location>
        <begin position="22"/>
        <end position="332"/>
    </location>
</feature>
<sequence>MRIKTAMVIGMSLCTISMVFGSSVVTKREKQTTSQTAFIKKRSSETLERLTPELLYSYLNFKFDSTSGNNFNRFHGHANQYGIGGNYVWFKKKNVLTGLYIFNVDTYASSQFFVTGNNPTALRQSIHNQTLLGHVLKSFNSNLFLDISGAYGINKQNYQMDTTLSNGVNLFGTAHSRNSTWFASLAAIYSKSVKTFLITANARVLYSSTNSGNYTFKFQDPFPPGNVAPQRTNVTWIMENLELDYKWKEGIVPFVNGGLIQVARFANDRQIIITPVNGALPQLSLNKDGFRVGGGVQLKYKSLYVRLEQKYYSAGGSYTNNLTLIKLKYKMS</sequence>
<dbReference type="InterPro" id="IPR036709">
    <property type="entry name" value="Autotransporte_beta_dom_sf"/>
</dbReference>
<comment type="caution">
    <text evidence="2">The sequence shown here is derived from an EMBL/GenBank/DDBJ whole genome shotgun (WGS) entry which is preliminary data.</text>
</comment>
<keyword evidence="1" id="KW-0732">Signal</keyword>
<dbReference type="STRING" id="452.Lspi_1918"/>
<organism evidence="2 3">
    <name type="scientific">Legionella spiritensis</name>
    <dbReference type="NCBI Taxonomy" id="452"/>
    <lineage>
        <taxon>Bacteria</taxon>
        <taxon>Pseudomonadati</taxon>
        <taxon>Pseudomonadota</taxon>
        <taxon>Gammaproteobacteria</taxon>
        <taxon>Legionellales</taxon>
        <taxon>Legionellaceae</taxon>
        <taxon>Legionella</taxon>
    </lineage>
</organism>
<gene>
    <name evidence="2" type="ORF">Lspi_1918</name>
</gene>
<keyword evidence="3" id="KW-1185">Reference proteome</keyword>
<proteinExistence type="predicted"/>
<dbReference type="PATRIC" id="fig|452.5.peg.2106"/>